<dbReference type="GO" id="GO:0030687">
    <property type="term" value="C:preribosome, large subunit precursor"/>
    <property type="evidence" value="ECO:0007669"/>
    <property type="project" value="TreeGrafter"/>
</dbReference>
<dbReference type="HOGENOM" id="CLU_031483_0_0_1"/>
<evidence type="ECO:0000313" key="1">
    <source>
        <dbReference type="EMBL" id="KIM54710.1"/>
    </source>
</evidence>
<dbReference type="EMBL" id="KN822148">
    <property type="protein sequence ID" value="KIM54710.1"/>
    <property type="molecule type" value="Genomic_DNA"/>
</dbReference>
<dbReference type="InterPro" id="IPR007174">
    <property type="entry name" value="Las1"/>
</dbReference>
<evidence type="ECO:0000313" key="2">
    <source>
        <dbReference type="Proteomes" id="UP000053989"/>
    </source>
</evidence>
<dbReference type="PANTHER" id="PTHR15002">
    <property type="entry name" value="RIBOSOMAL BIOGENESIS PROTEIN LAS1L"/>
    <property type="match status" value="1"/>
</dbReference>
<dbReference type="STRING" id="1036808.A0A0C3D1K6"/>
<proteinExistence type="predicted"/>
<reference evidence="2" key="2">
    <citation type="submission" date="2015-01" db="EMBL/GenBank/DDBJ databases">
        <title>Evolutionary Origins and Diversification of the Mycorrhizal Mutualists.</title>
        <authorList>
            <consortium name="DOE Joint Genome Institute"/>
            <consortium name="Mycorrhizal Genomics Consortium"/>
            <person name="Kohler A."/>
            <person name="Kuo A."/>
            <person name="Nagy L.G."/>
            <person name="Floudas D."/>
            <person name="Copeland A."/>
            <person name="Barry K.W."/>
            <person name="Cichocki N."/>
            <person name="Veneault-Fourrey C."/>
            <person name="LaButti K."/>
            <person name="Lindquist E.A."/>
            <person name="Lipzen A."/>
            <person name="Lundell T."/>
            <person name="Morin E."/>
            <person name="Murat C."/>
            <person name="Riley R."/>
            <person name="Ohm R."/>
            <person name="Sun H."/>
            <person name="Tunlid A."/>
            <person name="Henrissat B."/>
            <person name="Grigoriev I.V."/>
            <person name="Hibbett D.S."/>
            <person name="Martin F."/>
        </authorList>
    </citation>
    <scope>NUCLEOTIDE SEQUENCE [LARGE SCALE GENOMIC DNA]</scope>
    <source>
        <strain evidence="2">Foug A</strain>
    </source>
</reference>
<dbReference type="GO" id="GO:0004519">
    <property type="term" value="F:endonuclease activity"/>
    <property type="evidence" value="ECO:0007669"/>
    <property type="project" value="InterPro"/>
</dbReference>
<dbReference type="PANTHER" id="PTHR15002:SF0">
    <property type="entry name" value="RIBOSOMAL BIOGENESIS PROTEIN LAS1L"/>
    <property type="match status" value="1"/>
</dbReference>
<dbReference type="AlphaFoldDB" id="A0A0C3D1K6"/>
<gene>
    <name evidence="1" type="ORF">SCLCIDRAFT_1221724</name>
</gene>
<dbReference type="GO" id="GO:0000460">
    <property type="term" value="P:maturation of 5.8S rRNA"/>
    <property type="evidence" value="ECO:0007669"/>
    <property type="project" value="TreeGrafter"/>
</dbReference>
<dbReference type="InParanoid" id="A0A0C3D1K6"/>
<dbReference type="Proteomes" id="UP000053989">
    <property type="component" value="Unassembled WGS sequence"/>
</dbReference>
<dbReference type="FunCoup" id="A0A0C3D1K6">
    <property type="interactions" value="7"/>
</dbReference>
<dbReference type="GO" id="GO:0090730">
    <property type="term" value="C:Las1 complex"/>
    <property type="evidence" value="ECO:0007669"/>
    <property type="project" value="InterPro"/>
</dbReference>
<dbReference type="Pfam" id="PF04031">
    <property type="entry name" value="Las1"/>
    <property type="match status" value="1"/>
</dbReference>
<evidence type="ECO:0008006" key="3">
    <source>
        <dbReference type="Google" id="ProtNLM"/>
    </source>
</evidence>
<protein>
    <recommendedName>
        <fullName evidence="3">Las1-domain-containing protein</fullName>
    </recommendedName>
</protein>
<name>A0A0C3D1K6_9AGAM</name>
<organism evidence="1 2">
    <name type="scientific">Scleroderma citrinum Foug A</name>
    <dbReference type="NCBI Taxonomy" id="1036808"/>
    <lineage>
        <taxon>Eukaryota</taxon>
        <taxon>Fungi</taxon>
        <taxon>Dikarya</taxon>
        <taxon>Basidiomycota</taxon>
        <taxon>Agaricomycotina</taxon>
        <taxon>Agaricomycetes</taxon>
        <taxon>Agaricomycetidae</taxon>
        <taxon>Boletales</taxon>
        <taxon>Sclerodermatineae</taxon>
        <taxon>Sclerodermataceae</taxon>
        <taxon>Scleroderma</taxon>
    </lineage>
</organism>
<keyword evidence="2" id="KW-1185">Reference proteome</keyword>
<reference evidence="1 2" key="1">
    <citation type="submission" date="2014-04" db="EMBL/GenBank/DDBJ databases">
        <authorList>
            <consortium name="DOE Joint Genome Institute"/>
            <person name="Kuo A."/>
            <person name="Kohler A."/>
            <person name="Nagy L.G."/>
            <person name="Floudas D."/>
            <person name="Copeland A."/>
            <person name="Barry K.W."/>
            <person name="Cichocki N."/>
            <person name="Veneault-Fourrey C."/>
            <person name="LaButti K."/>
            <person name="Lindquist E.A."/>
            <person name="Lipzen A."/>
            <person name="Lundell T."/>
            <person name="Morin E."/>
            <person name="Murat C."/>
            <person name="Sun H."/>
            <person name="Tunlid A."/>
            <person name="Henrissat B."/>
            <person name="Grigoriev I.V."/>
            <person name="Hibbett D.S."/>
            <person name="Martin F."/>
            <person name="Nordberg H.P."/>
            <person name="Cantor M.N."/>
            <person name="Hua S.X."/>
        </authorList>
    </citation>
    <scope>NUCLEOTIDE SEQUENCE [LARGE SCALE GENOMIC DNA]</scope>
    <source>
        <strain evidence="1 2">Foug A</strain>
    </source>
</reference>
<dbReference type="GO" id="GO:0000470">
    <property type="term" value="P:maturation of LSU-rRNA"/>
    <property type="evidence" value="ECO:0007669"/>
    <property type="project" value="TreeGrafter"/>
</dbReference>
<accession>A0A0C3D1K6</accession>
<dbReference type="OrthoDB" id="10263222at2759"/>
<sequence length="498" mass="55357">MRLPRRVPWAHLGELELVCSWIFTDEEDIEAKIQAVNKLSAWKAITALPHALESTLAILVVRLQDVPPQTKQPSYTSLNLRQAYASAIIRMVNGLVDPLQVGAFARSIASIAVQLGLPSWLVELRHAATHEDLPSLELLREAARESLAWLFHNYFQPTLNPSAPLPPPMPLRPVAPLLKSYKVIMKTVTRDVSLRKRQQGDIDAIIRDIERWIAEARVSVDLTNVLAWGVEEHSGEDGGDTRDRGALEAFCDALLDTGALVPLARKKRHAPQEPYLPTVASIAVWGPLLSQLRDHHSLFPPVFISRAISKLLGSSMQPDSRMSTTNMEVEDSPRDTTYDEYLARWVVWVIQTWEDSSGSENYLRKELFLSLSPSLLPGKSALADKTKILTTLLQATVSGFKGLETAAELLIATLKTNLVEAWNMDVLAQMNRRLEILSSYDITMEETDRNLVTASAPLANPSVAQTGGWTLLDAQSGWKPCPIGVYYHKQGVCEDVPM</sequence>